<evidence type="ECO:0000313" key="3">
    <source>
        <dbReference type="Proteomes" id="UP000708148"/>
    </source>
</evidence>
<evidence type="ECO:0000256" key="1">
    <source>
        <dbReference type="SAM" id="MobiDB-lite"/>
    </source>
</evidence>
<dbReference type="EMBL" id="CAJHUC010002141">
    <property type="protein sequence ID" value="CAD7703287.1"/>
    <property type="molecule type" value="Genomic_DNA"/>
</dbReference>
<gene>
    <name evidence="2" type="ORF">OSTQU699_LOCUS8644</name>
</gene>
<dbReference type="AlphaFoldDB" id="A0A8S1J7I7"/>
<feature type="region of interest" description="Disordered" evidence="1">
    <location>
        <begin position="112"/>
        <end position="154"/>
    </location>
</feature>
<proteinExistence type="predicted"/>
<sequence length="217" mass="24410">EKGSQMDKGLCQAVLGKPDNGRPKEHLVRNRAKAILSKLLSGVGAHCASRLCRVAMAPRHQRGPQLPFRLEREIEDRAAASSAPERLGRTHVQRRKFARKAARRDKKRIRGGWLPQTVPPVEQNSKREASKKRIGTTAKPKAALKQSSKKNKGRVAKLNATVKQKSKFLELTTSTKKKLLDDIEAENQYQKKLAKRLGADAKERVDSRLLSMITERR</sequence>
<reference evidence="2" key="1">
    <citation type="submission" date="2020-12" db="EMBL/GenBank/DDBJ databases">
        <authorList>
            <person name="Iha C."/>
        </authorList>
    </citation>
    <scope>NUCLEOTIDE SEQUENCE</scope>
</reference>
<protein>
    <submittedName>
        <fullName evidence="2">Uncharacterized protein</fullName>
    </submittedName>
</protein>
<organism evidence="2 3">
    <name type="scientific">Ostreobium quekettii</name>
    <dbReference type="NCBI Taxonomy" id="121088"/>
    <lineage>
        <taxon>Eukaryota</taxon>
        <taxon>Viridiplantae</taxon>
        <taxon>Chlorophyta</taxon>
        <taxon>core chlorophytes</taxon>
        <taxon>Ulvophyceae</taxon>
        <taxon>TCBD clade</taxon>
        <taxon>Bryopsidales</taxon>
        <taxon>Ostreobineae</taxon>
        <taxon>Ostreobiaceae</taxon>
        <taxon>Ostreobium</taxon>
    </lineage>
</organism>
<name>A0A8S1J7I7_9CHLO</name>
<keyword evidence="3" id="KW-1185">Reference proteome</keyword>
<feature type="non-terminal residue" evidence="2">
    <location>
        <position position="1"/>
    </location>
</feature>
<evidence type="ECO:0000313" key="2">
    <source>
        <dbReference type="EMBL" id="CAD7703287.1"/>
    </source>
</evidence>
<comment type="caution">
    <text evidence="2">The sequence shown here is derived from an EMBL/GenBank/DDBJ whole genome shotgun (WGS) entry which is preliminary data.</text>
</comment>
<dbReference type="Proteomes" id="UP000708148">
    <property type="component" value="Unassembled WGS sequence"/>
</dbReference>
<accession>A0A8S1J7I7</accession>